<proteinExistence type="predicted"/>
<evidence type="ECO:0000313" key="1">
    <source>
        <dbReference type="EMBL" id="KUM51079.1"/>
    </source>
</evidence>
<sequence>MRWVSFLQEFDLVIKHRKDRDNKAVYCLSRPPVSRKELKQALYLVFFLYSQFLLSFSHPLPPL</sequence>
<dbReference type="AlphaFoldDB" id="A0A101M4R0"/>
<reference evidence="1" key="1">
    <citation type="journal article" date="2015" name="Genome Biol. Evol.">
        <title>Organellar Genomes of White Spruce (Picea glauca): Assembly and Annotation.</title>
        <authorList>
            <person name="Jackman S.D."/>
            <person name="Warren R.L."/>
            <person name="Gibb E.A."/>
            <person name="Vandervalk B.P."/>
            <person name="Mohamadi H."/>
            <person name="Chu J."/>
            <person name="Raymond A."/>
            <person name="Pleasance S."/>
            <person name="Coope R."/>
            <person name="Wildung M.R."/>
            <person name="Ritland C.E."/>
            <person name="Bousquet J."/>
            <person name="Jones S.J."/>
            <person name="Bohlmann J."/>
            <person name="Birol I."/>
        </authorList>
    </citation>
    <scope>NUCLEOTIDE SEQUENCE [LARGE SCALE GENOMIC DNA]</scope>
    <source>
        <tissue evidence="1">Flushing bud</tissue>
    </source>
</reference>
<organism evidence="1">
    <name type="scientific">Picea glauca</name>
    <name type="common">White spruce</name>
    <name type="synonym">Pinus glauca</name>
    <dbReference type="NCBI Taxonomy" id="3330"/>
    <lineage>
        <taxon>Eukaryota</taxon>
        <taxon>Viridiplantae</taxon>
        <taxon>Streptophyta</taxon>
        <taxon>Embryophyta</taxon>
        <taxon>Tracheophyta</taxon>
        <taxon>Spermatophyta</taxon>
        <taxon>Pinopsida</taxon>
        <taxon>Pinidae</taxon>
        <taxon>Conifers I</taxon>
        <taxon>Pinales</taxon>
        <taxon>Pinaceae</taxon>
        <taxon>Picea</taxon>
    </lineage>
</organism>
<dbReference type="EMBL" id="LKAM01000001">
    <property type="protein sequence ID" value="KUM51079.1"/>
    <property type="molecule type" value="Genomic_DNA"/>
</dbReference>
<comment type="caution">
    <text evidence="1">The sequence shown here is derived from an EMBL/GenBank/DDBJ whole genome shotgun (WGS) entry which is preliminary data.</text>
</comment>
<name>A0A101M4R0_PICGL</name>
<keyword evidence="1" id="KW-0496">Mitochondrion</keyword>
<accession>A0A101M4R0</accession>
<geneLocation type="mitochondrion" evidence="1"/>
<protein>
    <submittedName>
        <fullName evidence="1">Uncharacterized protein</fullName>
    </submittedName>
</protein>
<gene>
    <name evidence="1" type="ORF">ABT39_MTgene925</name>
</gene>